<name>A0ACB6R8L2_9PLEO</name>
<proteinExistence type="predicted"/>
<sequence length="252" mass="28411">MSHLLARQKSSGSLRRRKSPLVSVDLASVATSSVAPSSTTPSDQKPRDVKSASYQDPRYKTLLATKGSFMIKSNLNVNKGRFKQEAFTNEQLDKLAPFISNFISGDQSFFMATYYMYFPFLTFINGKDTKYYRHTIHEFSFIALDRKEKWTAYKFTKNVYDIWMPNHFKRLCSAMDQIPADLDFSVPQLSQSFGLSEDLQRHNLSGSSQPESQSQGNSQQCTGGGARDSTPNTSFTGHGAPKRPRKRLAEGQ</sequence>
<gene>
    <name evidence="1" type="ORF">BDR25DRAFT_310951</name>
</gene>
<evidence type="ECO:0000313" key="2">
    <source>
        <dbReference type="Proteomes" id="UP000799755"/>
    </source>
</evidence>
<reference evidence="1" key="1">
    <citation type="journal article" date="2020" name="Stud. Mycol.">
        <title>101 Dothideomycetes genomes: a test case for predicting lifestyles and emergence of pathogens.</title>
        <authorList>
            <person name="Haridas S."/>
            <person name="Albert R."/>
            <person name="Binder M."/>
            <person name="Bloem J."/>
            <person name="Labutti K."/>
            <person name="Salamov A."/>
            <person name="Andreopoulos B."/>
            <person name="Baker S."/>
            <person name="Barry K."/>
            <person name="Bills G."/>
            <person name="Bluhm B."/>
            <person name="Cannon C."/>
            <person name="Castanera R."/>
            <person name="Culley D."/>
            <person name="Daum C."/>
            <person name="Ezra D."/>
            <person name="Gonzalez J."/>
            <person name="Henrissat B."/>
            <person name="Kuo A."/>
            <person name="Liang C."/>
            <person name="Lipzen A."/>
            <person name="Lutzoni F."/>
            <person name="Magnuson J."/>
            <person name="Mondo S."/>
            <person name="Nolan M."/>
            <person name="Ohm R."/>
            <person name="Pangilinan J."/>
            <person name="Park H.-J."/>
            <person name="Ramirez L."/>
            <person name="Alfaro M."/>
            <person name="Sun H."/>
            <person name="Tritt A."/>
            <person name="Yoshinaga Y."/>
            <person name="Zwiers L.-H."/>
            <person name="Turgeon B."/>
            <person name="Goodwin S."/>
            <person name="Spatafora J."/>
            <person name="Crous P."/>
            <person name="Grigoriev I."/>
        </authorList>
    </citation>
    <scope>NUCLEOTIDE SEQUENCE</scope>
    <source>
        <strain evidence="1">ATCC 200398</strain>
    </source>
</reference>
<dbReference type="Proteomes" id="UP000799755">
    <property type="component" value="Unassembled WGS sequence"/>
</dbReference>
<accession>A0ACB6R8L2</accession>
<organism evidence="1 2">
    <name type="scientific">Lindgomyces ingoldianus</name>
    <dbReference type="NCBI Taxonomy" id="673940"/>
    <lineage>
        <taxon>Eukaryota</taxon>
        <taxon>Fungi</taxon>
        <taxon>Dikarya</taxon>
        <taxon>Ascomycota</taxon>
        <taxon>Pezizomycotina</taxon>
        <taxon>Dothideomycetes</taxon>
        <taxon>Pleosporomycetidae</taxon>
        <taxon>Pleosporales</taxon>
        <taxon>Lindgomycetaceae</taxon>
        <taxon>Lindgomyces</taxon>
    </lineage>
</organism>
<protein>
    <submittedName>
        <fullName evidence="1">Uncharacterized protein</fullName>
    </submittedName>
</protein>
<comment type="caution">
    <text evidence="1">The sequence shown here is derived from an EMBL/GenBank/DDBJ whole genome shotgun (WGS) entry which is preliminary data.</text>
</comment>
<evidence type="ECO:0000313" key="1">
    <source>
        <dbReference type="EMBL" id="KAF2475604.1"/>
    </source>
</evidence>
<dbReference type="EMBL" id="MU003496">
    <property type="protein sequence ID" value="KAF2475604.1"/>
    <property type="molecule type" value="Genomic_DNA"/>
</dbReference>
<keyword evidence="2" id="KW-1185">Reference proteome</keyword>